<reference evidence="4 5" key="1">
    <citation type="journal article" date="2018" name="G3 (Bethesda)">
        <title>Phylogenetic and Phylogenomic Definition of Rhizopus Species.</title>
        <authorList>
            <person name="Gryganskyi A.P."/>
            <person name="Golan J."/>
            <person name="Dolatabadi S."/>
            <person name="Mondo S."/>
            <person name="Robb S."/>
            <person name="Idnurm A."/>
            <person name="Muszewska A."/>
            <person name="Steczkiewicz K."/>
            <person name="Masonjones S."/>
            <person name="Liao H.L."/>
            <person name="Gajdeczka M.T."/>
            <person name="Anike F."/>
            <person name="Vuek A."/>
            <person name="Anishchenko I.M."/>
            <person name="Voigt K."/>
            <person name="de Hoog G.S."/>
            <person name="Smith M.E."/>
            <person name="Heitman J."/>
            <person name="Vilgalys R."/>
            <person name="Stajich J.E."/>
        </authorList>
    </citation>
    <scope>NUCLEOTIDE SEQUENCE [LARGE SCALE GENOMIC DNA]</scope>
    <source>
        <strain evidence="4 5">LSU 92-RS-03</strain>
    </source>
</reference>
<sequence>MTKINTKLSVLQDAELAAKNLETILIQQYEKKTQGILQEDDNELESDRISACFDRIKDLHTLGYYVLKESKEVTAEEKERMNERQVELQGVMYEKRHILEDIIQCRQFRSVYQDIELIPIEEFMTNADPEFLENSDNPHQLMINRLKYEHVVRKALKEQQEALMLRKAELIKGNRKAQKKIDQFDKLLDDFVQAASPLEEALEAEYKLNHPPEIEMSEVKIEDPMETTS</sequence>
<evidence type="ECO:0000256" key="2">
    <source>
        <dbReference type="ARBA" id="ARBA00008044"/>
    </source>
</evidence>
<comment type="similarity">
    <text evidence="2">Belongs to the THOC5 family.</text>
</comment>
<gene>
    <name evidence="4" type="ORF">CU098_008364</name>
</gene>
<proteinExistence type="inferred from homology"/>
<accession>A0A367KR38</accession>
<organism evidence="4 5">
    <name type="scientific">Rhizopus stolonifer</name>
    <name type="common">Rhizopus nigricans</name>
    <dbReference type="NCBI Taxonomy" id="4846"/>
    <lineage>
        <taxon>Eukaryota</taxon>
        <taxon>Fungi</taxon>
        <taxon>Fungi incertae sedis</taxon>
        <taxon>Mucoromycota</taxon>
        <taxon>Mucoromycotina</taxon>
        <taxon>Mucoromycetes</taxon>
        <taxon>Mucorales</taxon>
        <taxon>Mucorineae</taxon>
        <taxon>Rhizopodaceae</taxon>
        <taxon>Rhizopus</taxon>
    </lineage>
</organism>
<comment type="subcellular location">
    <subcellularLocation>
        <location evidence="1">Nucleus</location>
    </subcellularLocation>
</comment>
<dbReference type="InterPro" id="IPR019163">
    <property type="entry name" value="THO_Thoc5"/>
</dbReference>
<dbReference type="PANTHER" id="PTHR13375:SF3">
    <property type="entry name" value="THO COMPLEX SUBUNIT 5 HOMOLOG"/>
    <property type="match status" value="1"/>
</dbReference>
<keyword evidence="5" id="KW-1185">Reference proteome</keyword>
<dbReference type="AlphaFoldDB" id="A0A367KR38"/>
<keyword evidence="3" id="KW-0539">Nucleus</keyword>
<evidence type="ECO:0000256" key="3">
    <source>
        <dbReference type="ARBA" id="ARBA00023242"/>
    </source>
</evidence>
<evidence type="ECO:0000256" key="1">
    <source>
        <dbReference type="ARBA" id="ARBA00004123"/>
    </source>
</evidence>
<protein>
    <recommendedName>
        <fullName evidence="6">THO complex subunit 5</fullName>
    </recommendedName>
</protein>
<dbReference type="EMBL" id="PJQM01000634">
    <property type="protein sequence ID" value="RCI04600.1"/>
    <property type="molecule type" value="Genomic_DNA"/>
</dbReference>
<evidence type="ECO:0000313" key="4">
    <source>
        <dbReference type="EMBL" id="RCI04600.1"/>
    </source>
</evidence>
<dbReference type="GO" id="GO:0006406">
    <property type="term" value="P:mRNA export from nucleus"/>
    <property type="evidence" value="ECO:0007669"/>
    <property type="project" value="TreeGrafter"/>
</dbReference>
<dbReference type="Pfam" id="PF09766">
    <property type="entry name" value="FmiP_Thoc5"/>
    <property type="match status" value="1"/>
</dbReference>
<dbReference type="GO" id="GO:0003729">
    <property type="term" value="F:mRNA binding"/>
    <property type="evidence" value="ECO:0007669"/>
    <property type="project" value="TreeGrafter"/>
</dbReference>
<dbReference type="STRING" id="4846.A0A367KR38"/>
<dbReference type="OrthoDB" id="20582at2759"/>
<evidence type="ECO:0008006" key="6">
    <source>
        <dbReference type="Google" id="ProtNLM"/>
    </source>
</evidence>
<dbReference type="GO" id="GO:0000445">
    <property type="term" value="C:THO complex part of transcription export complex"/>
    <property type="evidence" value="ECO:0007669"/>
    <property type="project" value="TreeGrafter"/>
</dbReference>
<comment type="caution">
    <text evidence="4">The sequence shown here is derived from an EMBL/GenBank/DDBJ whole genome shotgun (WGS) entry which is preliminary data.</text>
</comment>
<name>A0A367KR38_RHIST</name>
<dbReference type="PANTHER" id="PTHR13375">
    <property type="entry name" value="FMS INTERACTING PROTEIN"/>
    <property type="match status" value="1"/>
</dbReference>
<dbReference type="Proteomes" id="UP000253551">
    <property type="component" value="Unassembled WGS sequence"/>
</dbReference>
<evidence type="ECO:0000313" key="5">
    <source>
        <dbReference type="Proteomes" id="UP000253551"/>
    </source>
</evidence>